<dbReference type="AlphaFoldDB" id="A0AAW2U720"/>
<accession>A0AAW2U720</accession>
<name>A0AAW2U720_9LAMI</name>
<dbReference type="PANTHER" id="PTHR33437">
    <property type="entry name" value="OS06G0361200 PROTEIN"/>
    <property type="match status" value="1"/>
</dbReference>
<evidence type="ECO:0000313" key="1">
    <source>
        <dbReference type="EMBL" id="KAL0411511.1"/>
    </source>
</evidence>
<organism evidence="1">
    <name type="scientific">Sesamum latifolium</name>
    <dbReference type="NCBI Taxonomy" id="2727402"/>
    <lineage>
        <taxon>Eukaryota</taxon>
        <taxon>Viridiplantae</taxon>
        <taxon>Streptophyta</taxon>
        <taxon>Embryophyta</taxon>
        <taxon>Tracheophyta</taxon>
        <taxon>Spermatophyta</taxon>
        <taxon>Magnoliopsida</taxon>
        <taxon>eudicotyledons</taxon>
        <taxon>Gunneridae</taxon>
        <taxon>Pentapetalae</taxon>
        <taxon>asterids</taxon>
        <taxon>lamiids</taxon>
        <taxon>Lamiales</taxon>
        <taxon>Pedaliaceae</taxon>
        <taxon>Sesamum</taxon>
    </lineage>
</organism>
<proteinExistence type="predicted"/>
<reference evidence="1" key="2">
    <citation type="journal article" date="2024" name="Plant">
        <title>Genomic evolution and insights into agronomic trait innovations of Sesamum species.</title>
        <authorList>
            <person name="Miao H."/>
            <person name="Wang L."/>
            <person name="Qu L."/>
            <person name="Liu H."/>
            <person name="Sun Y."/>
            <person name="Le M."/>
            <person name="Wang Q."/>
            <person name="Wei S."/>
            <person name="Zheng Y."/>
            <person name="Lin W."/>
            <person name="Duan Y."/>
            <person name="Cao H."/>
            <person name="Xiong S."/>
            <person name="Wang X."/>
            <person name="Wei L."/>
            <person name="Li C."/>
            <person name="Ma Q."/>
            <person name="Ju M."/>
            <person name="Zhao R."/>
            <person name="Li G."/>
            <person name="Mu C."/>
            <person name="Tian Q."/>
            <person name="Mei H."/>
            <person name="Zhang T."/>
            <person name="Gao T."/>
            <person name="Zhang H."/>
        </authorList>
    </citation>
    <scope>NUCLEOTIDE SEQUENCE</scope>
    <source>
        <strain evidence="1">KEN1</strain>
    </source>
</reference>
<dbReference type="EMBL" id="JACGWN010000013">
    <property type="protein sequence ID" value="KAL0411511.1"/>
    <property type="molecule type" value="Genomic_DNA"/>
</dbReference>
<sequence>MWGASRDSGIALPLKFLLNLGAKQKAQVVEKDLLDADIIHSSSTSSKAKITTVMVVQTTSLEEQIASSTTAVGDLLKHVQARDDLLNKLHGNIQSTPALNEFEEQDFSVACNTNKEIPVSTNGFISVEHLKNIVNEPIAKTYETQVQAFKSNVKPYTKRIEQLSMPKNYQPPKF</sequence>
<gene>
    <name evidence="1" type="ORF">Slati_3740800</name>
</gene>
<comment type="caution">
    <text evidence="1">The sequence shown here is derived from an EMBL/GenBank/DDBJ whole genome shotgun (WGS) entry which is preliminary data.</text>
</comment>
<reference evidence="1" key="1">
    <citation type="submission" date="2020-06" db="EMBL/GenBank/DDBJ databases">
        <authorList>
            <person name="Li T."/>
            <person name="Hu X."/>
            <person name="Zhang T."/>
            <person name="Song X."/>
            <person name="Zhang H."/>
            <person name="Dai N."/>
            <person name="Sheng W."/>
            <person name="Hou X."/>
            <person name="Wei L."/>
        </authorList>
    </citation>
    <scope>NUCLEOTIDE SEQUENCE</scope>
    <source>
        <strain evidence="1">KEN1</strain>
        <tissue evidence="1">Leaf</tissue>
    </source>
</reference>
<protein>
    <submittedName>
        <fullName evidence="1">Uncharacterized protein</fullName>
    </submittedName>
</protein>